<feature type="domain" description="ABC transporter" evidence="5">
    <location>
        <begin position="3"/>
        <end position="236"/>
    </location>
</feature>
<comment type="caution">
    <text evidence="6">The sequence shown here is derived from an EMBL/GenBank/DDBJ whole genome shotgun (WGS) entry which is preliminary data.</text>
</comment>
<organism evidence="6 7">
    <name type="scientific">Corynebacterium tuscaniense</name>
    <dbReference type="NCBI Taxonomy" id="302449"/>
    <lineage>
        <taxon>Bacteria</taxon>
        <taxon>Bacillati</taxon>
        <taxon>Actinomycetota</taxon>
        <taxon>Actinomycetes</taxon>
        <taxon>Mycobacteriales</taxon>
        <taxon>Corynebacteriaceae</taxon>
        <taxon>Corynebacterium</taxon>
    </lineage>
</organism>
<evidence type="ECO:0000259" key="5">
    <source>
        <dbReference type="PROSITE" id="PS50893"/>
    </source>
</evidence>
<proteinExistence type="predicted"/>
<keyword evidence="4" id="KW-1278">Translocase</keyword>
<name>A0A2N6T2P9_9CORY</name>
<dbReference type="GO" id="GO:0005524">
    <property type="term" value="F:ATP binding"/>
    <property type="evidence" value="ECO:0007669"/>
    <property type="project" value="UniProtKB-KW"/>
</dbReference>
<evidence type="ECO:0000313" key="7">
    <source>
        <dbReference type="Proteomes" id="UP000235836"/>
    </source>
</evidence>
<accession>A0A2N6T2P9</accession>
<dbReference type="NCBIfam" id="NF010068">
    <property type="entry name" value="PRK13548.1"/>
    <property type="match status" value="1"/>
</dbReference>
<dbReference type="GO" id="GO:0016887">
    <property type="term" value="F:ATP hydrolysis activity"/>
    <property type="evidence" value="ECO:0007669"/>
    <property type="project" value="InterPro"/>
</dbReference>
<dbReference type="PANTHER" id="PTHR42794:SF1">
    <property type="entry name" value="HEMIN IMPORT ATP-BINDING PROTEIN HMUV"/>
    <property type="match status" value="1"/>
</dbReference>
<dbReference type="PANTHER" id="PTHR42794">
    <property type="entry name" value="HEMIN IMPORT ATP-BINDING PROTEIN HMUV"/>
    <property type="match status" value="1"/>
</dbReference>
<dbReference type="Pfam" id="PF00005">
    <property type="entry name" value="ABC_tran"/>
    <property type="match status" value="1"/>
</dbReference>
<dbReference type="SMART" id="SM00382">
    <property type="entry name" value="AAA"/>
    <property type="match status" value="1"/>
</dbReference>
<dbReference type="Gene3D" id="3.40.50.300">
    <property type="entry name" value="P-loop containing nucleotide triphosphate hydrolases"/>
    <property type="match status" value="1"/>
</dbReference>
<dbReference type="InterPro" id="IPR003439">
    <property type="entry name" value="ABC_transporter-like_ATP-bd"/>
</dbReference>
<dbReference type="InterPro" id="IPR003593">
    <property type="entry name" value="AAA+_ATPase"/>
</dbReference>
<dbReference type="RefSeq" id="WP_034663940.1">
    <property type="nucleotide sequence ID" value="NZ_PNHG01000021.1"/>
</dbReference>
<evidence type="ECO:0000256" key="4">
    <source>
        <dbReference type="ARBA" id="ARBA00022967"/>
    </source>
</evidence>
<dbReference type="FunFam" id="3.40.50.300:FF:000134">
    <property type="entry name" value="Iron-enterobactin ABC transporter ATP-binding protein"/>
    <property type="match status" value="1"/>
</dbReference>
<dbReference type="InterPro" id="IPR017871">
    <property type="entry name" value="ABC_transporter-like_CS"/>
</dbReference>
<protein>
    <submittedName>
        <fullName evidence="6">Heme ABC transporter ATP-binding protein</fullName>
    </submittedName>
</protein>
<dbReference type="AlphaFoldDB" id="A0A2N6T2P9"/>
<keyword evidence="1" id="KW-0813">Transport</keyword>
<dbReference type="PROSITE" id="PS00211">
    <property type="entry name" value="ABC_TRANSPORTER_1"/>
    <property type="match status" value="1"/>
</dbReference>
<keyword evidence="7" id="KW-1185">Reference proteome</keyword>
<dbReference type="InterPro" id="IPR027417">
    <property type="entry name" value="P-loop_NTPase"/>
</dbReference>
<keyword evidence="3 6" id="KW-0067">ATP-binding</keyword>
<dbReference type="EMBL" id="PNHG01000021">
    <property type="protein sequence ID" value="PMC63619.1"/>
    <property type="molecule type" value="Genomic_DNA"/>
</dbReference>
<gene>
    <name evidence="6" type="ORF">CJ203_10165</name>
</gene>
<dbReference type="Proteomes" id="UP000235836">
    <property type="component" value="Unassembled WGS sequence"/>
</dbReference>
<dbReference type="PROSITE" id="PS50893">
    <property type="entry name" value="ABC_TRANSPORTER_2"/>
    <property type="match status" value="1"/>
</dbReference>
<evidence type="ECO:0000256" key="1">
    <source>
        <dbReference type="ARBA" id="ARBA00022448"/>
    </source>
</evidence>
<keyword evidence="2" id="KW-0547">Nucleotide-binding</keyword>
<evidence type="ECO:0000256" key="2">
    <source>
        <dbReference type="ARBA" id="ARBA00022741"/>
    </source>
</evidence>
<sequence>MTVEAHNITVIKNGNRILEDVSFTAPPGKVTALIGPNGAGKSTLLAALSGDEKPHTGLVDLGGVDVLTATPLELARTRSVMLQDISVAFSFLVRDVVEMGRSPWSKTSTPEHDDAIIDAALEATGVIHLQDRDITTLSGGERARVALSRILAQQTPIVFLDEPTAAMDIRFQERTMGTVRRLAEAGRTVVVVLHNLQAAATYCDNVVCLSRGKVEAAGTVQEVYIDEILSRVYGWPIRVEKTSTGLFVHPEPEKWEGGSLLFTPST</sequence>
<evidence type="ECO:0000256" key="3">
    <source>
        <dbReference type="ARBA" id="ARBA00022840"/>
    </source>
</evidence>
<dbReference type="SUPFAM" id="SSF52540">
    <property type="entry name" value="P-loop containing nucleoside triphosphate hydrolases"/>
    <property type="match status" value="1"/>
</dbReference>
<evidence type="ECO:0000313" key="6">
    <source>
        <dbReference type="EMBL" id="PMC63619.1"/>
    </source>
</evidence>
<reference evidence="6 7" key="1">
    <citation type="submission" date="2017-09" db="EMBL/GenBank/DDBJ databases">
        <title>Bacterial strain isolated from the female urinary microbiota.</title>
        <authorList>
            <person name="Thomas-White K."/>
            <person name="Kumar N."/>
            <person name="Forster S."/>
            <person name="Putonti C."/>
            <person name="Lawley T."/>
            <person name="Wolfe A.J."/>
        </authorList>
    </citation>
    <scope>NUCLEOTIDE SEQUENCE [LARGE SCALE GENOMIC DNA]</scope>
    <source>
        <strain evidence="6 7">UMB0792</strain>
    </source>
</reference>
<dbReference type="CDD" id="cd03214">
    <property type="entry name" value="ABC_Iron-Siderophores_B12_Hemin"/>
    <property type="match status" value="1"/>
</dbReference>